<accession>A0A4S2AKD5</accession>
<name>A0A4S2AKD5_9BACE</name>
<sequence>MEELKMTTYAPDTAATAVVLYAKNNARYDLLNNDFRLVYTYEIKIKVLKSEGTSYADIIIPYYSKEKAGGIMKENITQLDASAYNLEDGKIVRTKMKRDLVFEERLNKNYMQIKFSIPAVREGTVFEYKYQLNSDFYYSINHWEAQKSIPVIHTQYDITIPEYFLFNLDMRGTHSLNMKDQSESLSYTLHYQNGQVEQLLCSGRHLSFTGKQLPALRPDKYVWCADDYMSGVGFELRGINFPGSLYKSFTNTWETIDKMLLEDEDFGSLLKMRNPYRDEMAALALDKLTDRQDKIAAIYTFLKKKMSWNGQYGLYGSEMRKAIKNGTGSNADINFVLMSILRDAQIPCYPAVMSRKTLGILPLSHPSIQKLNTFVVGIADTDSTFVFLDGSVTNGYMNTLPPVLMVDRARLLSKADGGNWIDLSQLGKNQIRSSVNAQIHPDGRITGTRQTGYTGQHAANFRRNYHAAKDSAEFISKLETEENIKVKTFSTTDVNAFSSIVKERLEFEKQANVNDNLIYINPMVFLHVSKCPFTQAERQLPLEMPYAEQIIQVTNLTIPEGYTVDELPAPLNAFTEDKQGFCRYLVHQNGNQLIITYSFSSNKLIYPTSEYKLVKSFWELIAEKNNEMLVLKKI</sequence>
<dbReference type="AlphaFoldDB" id="A0A4S2AKD5"/>
<reference evidence="2 3" key="1">
    <citation type="submission" date="2019-04" db="EMBL/GenBank/DDBJ databases">
        <title>Microbes associate with the intestines of laboratory mice.</title>
        <authorList>
            <person name="Navarre W."/>
            <person name="Wong E."/>
            <person name="Huang K."/>
            <person name="Tropini C."/>
            <person name="Ng K."/>
            <person name="Yu B."/>
        </authorList>
    </citation>
    <scope>NUCLEOTIDE SEQUENCE [LARGE SCALE GENOMIC DNA]</scope>
    <source>
        <strain evidence="2 3">NM70_E10</strain>
    </source>
</reference>
<protein>
    <submittedName>
        <fullName evidence="2">DUF3857 domain-containing protein</fullName>
    </submittedName>
</protein>
<dbReference type="Proteomes" id="UP000305751">
    <property type="component" value="Unassembled WGS sequence"/>
</dbReference>
<gene>
    <name evidence="2" type="ORF">E5356_13820</name>
</gene>
<evidence type="ECO:0000259" key="1">
    <source>
        <dbReference type="Pfam" id="PF12969"/>
    </source>
</evidence>
<dbReference type="EMBL" id="SRZA01000047">
    <property type="protein sequence ID" value="TGY01132.1"/>
    <property type="molecule type" value="Genomic_DNA"/>
</dbReference>
<organism evidence="2 3">
    <name type="scientific">Bacteroides acidifaciens</name>
    <dbReference type="NCBI Taxonomy" id="85831"/>
    <lineage>
        <taxon>Bacteria</taxon>
        <taxon>Pseudomonadati</taxon>
        <taxon>Bacteroidota</taxon>
        <taxon>Bacteroidia</taxon>
        <taxon>Bacteroidales</taxon>
        <taxon>Bacteroidaceae</taxon>
        <taxon>Bacteroides</taxon>
    </lineage>
</organism>
<dbReference type="Pfam" id="PF12969">
    <property type="entry name" value="DUF3857"/>
    <property type="match status" value="1"/>
</dbReference>
<evidence type="ECO:0000313" key="3">
    <source>
        <dbReference type="Proteomes" id="UP000305751"/>
    </source>
</evidence>
<proteinExistence type="predicted"/>
<comment type="caution">
    <text evidence="2">The sequence shown here is derived from an EMBL/GenBank/DDBJ whole genome shotgun (WGS) entry which is preliminary data.</text>
</comment>
<dbReference type="Gene3D" id="2.60.40.3140">
    <property type="match status" value="1"/>
</dbReference>
<dbReference type="Gene3D" id="2.60.120.1130">
    <property type="match status" value="1"/>
</dbReference>
<dbReference type="Gene3D" id="3.10.620.30">
    <property type="match status" value="1"/>
</dbReference>
<dbReference type="InterPro" id="IPR024618">
    <property type="entry name" value="DUF3857"/>
</dbReference>
<keyword evidence="3" id="KW-1185">Reference proteome</keyword>
<feature type="domain" description="DUF3857" evidence="1">
    <location>
        <begin position="34"/>
        <end position="190"/>
    </location>
</feature>
<evidence type="ECO:0000313" key="2">
    <source>
        <dbReference type="EMBL" id="TGY01132.1"/>
    </source>
</evidence>